<dbReference type="InterPro" id="IPR052020">
    <property type="entry name" value="Cyclic_di-GMP/3'3'-cGAMP_PDE"/>
</dbReference>
<feature type="non-terminal residue" evidence="2">
    <location>
        <position position="1"/>
    </location>
</feature>
<dbReference type="InterPro" id="IPR029016">
    <property type="entry name" value="GAF-like_dom_sf"/>
</dbReference>
<name>X0S276_9ZZZZ</name>
<proteinExistence type="predicted"/>
<dbReference type="Gene3D" id="3.30.450.40">
    <property type="match status" value="1"/>
</dbReference>
<comment type="caution">
    <text evidence="2">The sequence shown here is derived from an EMBL/GenBank/DDBJ whole genome shotgun (WGS) entry which is preliminary data.</text>
</comment>
<dbReference type="PANTHER" id="PTHR45228">
    <property type="entry name" value="CYCLIC DI-GMP PHOSPHODIESTERASE TM_0186-RELATED"/>
    <property type="match status" value="1"/>
</dbReference>
<accession>X0S276</accession>
<dbReference type="InterPro" id="IPR003607">
    <property type="entry name" value="HD/PDEase_dom"/>
</dbReference>
<dbReference type="AlphaFoldDB" id="X0S276"/>
<reference evidence="2" key="1">
    <citation type="journal article" date="2014" name="Front. Microbiol.">
        <title>High frequency of phylogenetically diverse reductive dehalogenase-homologous genes in deep subseafloor sedimentary metagenomes.</title>
        <authorList>
            <person name="Kawai M."/>
            <person name="Futagami T."/>
            <person name="Toyoda A."/>
            <person name="Takaki Y."/>
            <person name="Nishi S."/>
            <person name="Hori S."/>
            <person name="Arai W."/>
            <person name="Tsubouchi T."/>
            <person name="Morono Y."/>
            <person name="Uchiyama I."/>
            <person name="Ito T."/>
            <person name="Fujiyama A."/>
            <person name="Inagaki F."/>
            <person name="Takami H."/>
        </authorList>
    </citation>
    <scope>NUCLEOTIDE SEQUENCE</scope>
    <source>
        <strain evidence="2">Expedition CK06-06</strain>
    </source>
</reference>
<evidence type="ECO:0000259" key="1">
    <source>
        <dbReference type="PROSITE" id="PS51832"/>
    </source>
</evidence>
<sequence length="294" mass="33370">FNKSIDESSNYRTQSILTIPLKTSTGKITGVLQLINAMDESGKVIHFRKELEPYCGYFANNAAVALERAQLTRTILLRMISMAELRDPKETGNHVNRVAGYSIEIYETWAKKKNIPQKEIDKTKDILRMAAMLHDVGKVAISDTILKKPARFTDEEYKIMQKHTTFGARLFHNITSDFDEAAKDVALNHHERYEGNGYPGYVDLMTGEALPGYTDSDGNPLPKNGEEIPLFGRIVALSDVYDALSSARVYKEAWDEERVLSIIREERGKQFDPEIVDAFFVCLPTIKSLQKRYP</sequence>
<evidence type="ECO:0000313" key="2">
    <source>
        <dbReference type="EMBL" id="GAF75183.1"/>
    </source>
</evidence>
<dbReference type="SUPFAM" id="SSF55781">
    <property type="entry name" value="GAF domain-like"/>
    <property type="match status" value="1"/>
</dbReference>
<dbReference type="PROSITE" id="PS51832">
    <property type="entry name" value="HD_GYP"/>
    <property type="match status" value="1"/>
</dbReference>
<dbReference type="CDD" id="cd00077">
    <property type="entry name" value="HDc"/>
    <property type="match status" value="1"/>
</dbReference>
<protein>
    <recommendedName>
        <fullName evidence="1">HD-GYP domain-containing protein</fullName>
    </recommendedName>
</protein>
<dbReference type="EMBL" id="BARS01009475">
    <property type="protein sequence ID" value="GAF75183.1"/>
    <property type="molecule type" value="Genomic_DNA"/>
</dbReference>
<dbReference type="Pfam" id="PF01966">
    <property type="entry name" value="HD"/>
    <property type="match status" value="1"/>
</dbReference>
<organism evidence="2">
    <name type="scientific">marine sediment metagenome</name>
    <dbReference type="NCBI Taxonomy" id="412755"/>
    <lineage>
        <taxon>unclassified sequences</taxon>
        <taxon>metagenomes</taxon>
        <taxon>ecological metagenomes</taxon>
    </lineage>
</organism>
<dbReference type="SUPFAM" id="SSF109604">
    <property type="entry name" value="HD-domain/PDEase-like"/>
    <property type="match status" value="1"/>
</dbReference>
<feature type="domain" description="HD-GYP" evidence="1">
    <location>
        <begin position="69"/>
        <end position="294"/>
    </location>
</feature>
<dbReference type="InterPro" id="IPR037522">
    <property type="entry name" value="HD_GYP_dom"/>
</dbReference>
<dbReference type="PANTHER" id="PTHR45228:SF4">
    <property type="entry name" value="LIPOPROTEIN"/>
    <property type="match status" value="1"/>
</dbReference>
<dbReference type="SMART" id="SM00471">
    <property type="entry name" value="HDc"/>
    <property type="match status" value="1"/>
</dbReference>
<gene>
    <name evidence="2" type="ORF">S01H1_17812</name>
</gene>
<dbReference type="InterPro" id="IPR006674">
    <property type="entry name" value="HD_domain"/>
</dbReference>
<dbReference type="Gene3D" id="1.10.3210.10">
    <property type="entry name" value="Hypothetical protein af1432"/>
    <property type="match status" value="1"/>
</dbReference>